<dbReference type="RefSeq" id="WP_306841225.1">
    <property type="nucleotide sequence ID" value="NZ_JAUSRL010000001.1"/>
</dbReference>
<reference evidence="3 4" key="1">
    <citation type="submission" date="2023-07" db="EMBL/GenBank/DDBJ databases">
        <title>Sorghum-associated microbial communities from plants grown in Nebraska, USA.</title>
        <authorList>
            <person name="Schachtman D."/>
        </authorList>
    </citation>
    <scope>NUCLEOTIDE SEQUENCE [LARGE SCALE GENOMIC DNA]</scope>
    <source>
        <strain evidence="3 4">CC351</strain>
    </source>
</reference>
<gene>
    <name evidence="3" type="ORF">J2T04_000744</name>
</gene>
<dbReference type="EMBL" id="JAUSRL010000001">
    <property type="protein sequence ID" value="MDP9958877.1"/>
    <property type="molecule type" value="Genomic_DNA"/>
</dbReference>
<feature type="compositionally biased region" description="Low complexity" evidence="1">
    <location>
        <begin position="15"/>
        <end position="27"/>
    </location>
</feature>
<evidence type="ECO:0000313" key="3">
    <source>
        <dbReference type="EMBL" id="MDP9958877.1"/>
    </source>
</evidence>
<protein>
    <recommendedName>
        <fullName evidence="5">Secreted protein</fullName>
    </recommendedName>
</protein>
<proteinExistence type="predicted"/>
<comment type="caution">
    <text evidence="3">The sequence shown here is derived from an EMBL/GenBank/DDBJ whole genome shotgun (WGS) entry which is preliminary data.</text>
</comment>
<feature type="chain" id="PRO_5045094999" description="Secreted protein" evidence="2">
    <location>
        <begin position="19"/>
        <end position="60"/>
    </location>
</feature>
<feature type="signal peptide" evidence="2">
    <location>
        <begin position="1"/>
        <end position="18"/>
    </location>
</feature>
<dbReference type="Proteomes" id="UP001235513">
    <property type="component" value="Unassembled WGS sequence"/>
</dbReference>
<evidence type="ECO:0000256" key="1">
    <source>
        <dbReference type="SAM" id="MobiDB-lite"/>
    </source>
</evidence>
<name>A0ABT9SHH6_9FLAO</name>
<sequence length="60" mass="6282">MLELILMLLGLAFSNNNANTTSDNSNNQEQTTVQLTDPGEGVDPGDTGGETGQLPPPPKK</sequence>
<organism evidence="3 4">
    <name type="scientific">Chryseobacterium lathyri</name>
    <dbReference type="NCBI Taxonomy" id="395933"/>
    <lineage>
        <taxon>Bacteria</taxon>
        <taxon>Pseudomonadati</taxon>
        <taxon>Bacteroidota</taxon>
        <taxon>Flavobacteriia</taxon>
        <taxon>Flavobacteriales</taxon>
        <taxon>Weeksellaceae</taxon>
        <taxon>Chryseobacterium group</taxon>
        <taxon>Chryseobacterium</taxon>
    </lineage>
</organism>
<keyword evidence="4" id="KW-1185">Reference proteome</keyword>
<evidence type="ECO:0000256" key="2">
    <source>
        <dbReference type="SAM" id="SignalP"/>
    </source>
</evidence>
<keyword evidence="2" id="KW-0732">Signal</keyword>
<evidence type="ECO:0000313" key="4">
    <source>
        <dbReference type="Proteomes" id="UP001235513"/>
    </source>
</evidence>
<feature type="region of interest" description="Disordered" evidence="1">
    <location>
        <begin position="15"/>
        <end position="60"/>
    </location>
</feature>
<accession>A0ABT9SHH6</accession>
<evidence type="ECO:0008006" key="5">
    <source>
        <dbReference type="Google" id="ProtNLM"/>
    </source>
</evidence>